<feature type="compositionally biased region" description="Basic and acidic residues" evidence="3">
    <location>
        <begin position="242"/>
        <end position="264"/>
    </location>
</feature>
<evidence type="ECO:0000313" key="5">
    <source>
        <dbReference type="Proteomes" id="UP000285405"/>
    </source>
</evidence>
<dbReference type="Proteomes" id="UP000285405">
    <property type="component" value="Unassembled WGS sequence"/>
</dbReference>
<sequence>MGWFWGSSNDDKGTDNDPLRNLEPSLRDFLKKESPIKHKSSPLQPSPPQLSSSHSTSPSISSNETSNPLSSKEKDSKKKPLPLVFKDGRYSHLWESYQSPEVVDSYMKSDQEKIDEILEGFKIRRAEIGKAALENCALEQEALSDCWTRGSAKSRLMLCREENKAFNRCHTMQSKFLKALGYLSSFDRPVEVDEEIQMRADTLYHRMLDEEKKIEAARAEGKPTPKFSPLLSQEISSSPLKPETKAAQKDVDQASRLPSELKESVRKQLKERLEKLTPIEKEVEEQAIKAEIRAGESLGGNLTDVYEKQEHDRQVRREQGKETIGDKVISAFGFGLSKK</sequence>
<gene>
    <name evidence="4" type="ORF">GcC1_197018</name>
</gene>
<comment type="similarity">
    <text evidence="1">Belongs to the CMC family.</text>
</comment>
<evidence type="ECO:0000256" key="2">
    <source>
        <dbReference type="ARBA" id="ARBA00023157"/>
    </source>
</evidence>
<evidence type="ECO:0000256" key="1">
    <source>
        <dbReference type="ARBA" id="ARBA00007347"/>
    </source>
</evidence>
<organism evidence="4 5">
    <name type="scientific">Golovinomyces cichoracearum</name>
    <dbReference type="NCBI Taxonomy" id="62708"/>
    <lineage>
        <taxon>Eukaryota</taxon>
        <taxon>Fungi</taxon>
        <taxon>Dikarya</taxon>
        <taxon>Ascomycota</taxon>
        <taxon>Pezizomycotina</taxon>
        <taxon>Leotiomycetes</taxon>
        <taxon>Erysiphales</taxon>
        <taxon>Erysiphaceae</taxon>
        <taxon>Golovinomyces</taxon>
    </lineage>
</organism>
<feature type="region of interest" description="Disordered" evidence="3">
    <location>
        <begin position="1"/>
        <end position="80"/>
    </location>
</feature>
<dbReference type="InterPro" id="IPR013892">
    <property type="entry name" value="Cyt_c_biogenesis_Cmc1-like"/>
</dbReference>
<keyword evidence="2" id="KW-1015">Disulfide bond</keyword>
<evidence type="ECO:0000313" key="4">
    <source>
        <dbReference type="EMBL" id="RKF56299.1"/>
    </source>
</evidence>
<protein>
    <submittedName>
        <fullName evidence="4">Putative autophagy protein</fullName>
    </submittedName>
</protein>
<feature type="compositionally biased region" description="Low complexity" evidence="3">
    <location>
        <begin position="49"/>
        <end position="68"/>
    </location>
</feature>
<feature type="compositionally biased region" description="Polar residues" evidence="3">
    <location>
        <begin position="230"/>
        <end position="239"/>
    </location>
</feature>
<feature type="compositionally biased region" description="Basic and acidic residues" evidence="3">
    <location>
        <begin position="9"/>
        <end position="36"/>
    </location>
</feature>
<name>A0A420HFZ2_9PEZI</name>
<comment type="caution">
    <text evidence="4">The sequence shown here is derived from an EMBL/GenBank/DDBJ whole genome shotgun (WGS) entry which is preliminary data.</text>
</comment>
<dbReference type="OrthoDB" id="2103031at2759"/>
<reference evidence="4 5" key="1">
    <citation type="journal article" date="2018" name="BMC Genomics">
        <title>Comparative genome analyses reveal sequence features reflecting distinct modes of host-adaptation between dicot and monocot powdery mildew.</title>
        <authorList>
            <person name="Wu Y."/>
            <person name="Ma X."/>
            <person name="Pan Z."/>
            <person name="Kale S.D."/>
            <person name="Song Y."/>
            <person name="King H."/>
            <person name="Zhang Q."/>
            <person name="Presley C."/>
            <person name="Deng X."/>
            <person name="Wei C.I."/>
            <person name="Xiao S."/>
        </authorList>
    </citation>
    <scope>NUCLEOTIDE SEQUENCE [LARGE SCALE GENOMIC DNA]</scope>
    <source>
        <strain evidence="4">UCSC1</strain>
    </source>
</reference>
<dbReference type="AlphaFoldDB" id="A0A420HFZ2"/>
<dbReference type="Pfam" id="PF08583">
    <property type="entry name" value="Cmc1"/>
    <property type="match status" value="1"/>
</dbReference>
<feature type="region of interest" description="Disordered" evidence="3">
    <location>
        <begin position="217"/>
        <end position="264"/>
    </location>
</feature>
<dbReference type="EMBL" id="MCBR01019784">
    <property type="protein sequence ID" value="RKF56299.1"/>
    <property type="molecule type" value="Genomic_DNA"/>
</dbReference>
<evidence type="ECO:0000256" key="3">
    <source>
        <dbReference type="SAM" id="MobiDB-lite"/>
    </source>
</evidence>
<accession>A0A420HFZ2</accession>
<proteinExistence type="inferred from homology"/>